<comment type="similarity">
    <text evidence="1">Belongs to the nitroreductase family.</text>
</comment>
<dbReference type="AlphaFoldDB" id="A0A133U6T3"/>
<feature type="domain" description="Nitroreductase" evidence="3">
    <location>
        <begin position="72"/>
        <end position="150"/>
    </location>
</feature>
<reference evidence="4 5" key="1">
    <citation type="journal article" date="2016" name="Sci. Rep.">
        <title>Metabolic traits of an uncultured archaeal lineage -MSBL1- from brine pools of the Red Sea.</title>
        <authorList>
            <person name="Mwirichia R."/>
            <person name="Alam I."/>
            <person name="Rashid M."/>
            <person name="Vinu M."/>
            <person name="Ba-Alawi W."/>
            <person name="Anthony Kamau A."/>
            <person name="Kamanda Ngugi D."/>
            <person name="Goker M."/>
            <person name="Klenk H.P."/>
            <person name="Bajic V."/>
            <person name="Stingl U."/>
        </authorList>
    </citation>
    <scope>NUCLEOTIDE SEQUENCE [LARGE SCALE GENOMIC DNA]</scope>
    <source>
        <strain evidence="4">SCGC-AAA259D14</strain>
    </source>
</reference>
<dbReference type="Pfam" id="PF00881">
    <property type="entry name" value="Nitroreductase"/>
    <property type="match status" value="2"/>
</dbReference>
<dbReference type="EMBL" id="LHXL01000019">
    <property type="protein sequence ID" value="KXA89895.1"/>
    <property type="molecule type" value="Genomic_DNA"/>
</dbReference>
<keyword evidence="2" id="KW-0560">Oxidoreductase</keyword>
<dbReference type="SUPFAM" id="SSF55469">
    <property type="entry name" value="FMN-dependent nitroreductase-like"/>
    <property type="match status" value="1"/>
</dbReference>
<dbReference type="InterPro" id="IPR000415">
    <property type="entry name" value="Nitroreductase-like"/>
</dbReference>
<dbReference type="Proteomes" id="UP000070589">
    <property type="component" value="Unassembled WGS sequence"/>
</dbReference>
<sequence>MVNSVLRAIRNRRTIKTFRSDADVGEENIQEILEAGRWAPSMVNSQPWRFVVIEDEEVREQVSEIDFPIFLKKGLREAPVVIVVCADTEEDPKHYVEDCAVATQNIALAAQSLSLGSAWIGVHGERAEKDLSNLLDLPERFRPVSILCVGVPKDIPESERKDISELVYRRVD</sequence>
<name>A0A133U6T3_9EURY</name>
<proteinExistence type="inferred from homology"/>
<keyword evidence="5" id="KW-1185">Reference proteome</keyword>
<evidence type="ECO:0000313" key="4">
    <source>
        <dbReference type="EMBL" id="KXA89895.1"/>
    </source>
</evidence>
<comment type="caution">
    <text evidence="4">The sequence shown here is derived from an EMBL/GenBank/DDBJ whole genome shotgun (WGS) entry which is preliminary data.</text>
</comment>
<protein>
    <recommendedName>
        <fullName evidence="3">Nitroreductase domain-containing protein</fullName>
    </recommendedName>
</protein>
<evidence type="ECO:0000259" key="3">
    <source>
        <dbReference type="Pfam" id="PF00881"/>
    </source>
</evidence>
<accession>A0A133U6T3</accession>
<dbReference type="PANTHER" id="PTHR43673">
    <property type="entry name" value="NAD(P)H NITROREDUCTASE YDGI-RELATED"/>
    <property type="match status" value="1"/>
</dbReference>
<evidence type="ECO:0000256" key="1">
    <source>
        <dbReference type="ARBA" id="ARBA00007118"/>
    </source>
</evidence>
<dbReference type="GO" id="GO:0016491">
    <property type="term" value="F:oxidoreductase activity"/>
    <property type="evidence" value="ECO:0007669"/>
    <property type="project" value="UniProtKB-KW"/>
</dbReference>
<evidence type="ECO:0000313" key="5">
    <source>
        <dbReference type="Proteomes" id="UP000070589"/>
    </source>
</evidence>
<feature type="domain" description="Nitroreductase" evidence="3">
    <location>
        <begin position="9"/>
        <end position="65"/>
    </location>
</feature>
<evidence type="ECO:0000256" key="2">
    <source>
        <dbReference type="ARBA" id="ARBA00023002"/>
    </source>
</evidence>
<dbReference type="InterPro" id="IPR029479">
    <property type="entry name" value="Nitroreductase"/>
</dbReference>
<dbReference type="Gene3D" id="3.40.109.10">
    <property type="entry name" value="NADH Oxidase"/>
    <property type="match status" value="1"/>
</dbReference>
<organism evidence="4 5">
    <name type="scientific">candidate division MSBL1 archaeon SCGC-AAA259D14</name>
    <dbReference type="NCBI Taxonomy" id="1698261"/>
    <lineage>
        <taxon>Archaea</taxon>
        <taxon>Methanobacteriati</taxon>
        <taxon>Methanobacteriota</taxon>
        <taxon>candidate division MSBL1</taxon>
    </lineage>
</organism>
<dbReference type="PANTHER" id="PTHR43673:SF10">
    <property type="entry name" value="NADH DEHYDROGENASE_NAD(P)H NITROREDUCTASE XCC3605-RELATED"/>
    <property type="match status" value="1"/>
</dbReference>
<gene>
    <name evidence="4" type="ORF">AKJ62_02125</name>
</gene>